<dbReference type="AlphaFoldDB" id="A0A5J6N2S6"/>
<protein>
    <recommendedName>
        <fullName evidence="1">Double-GTPase 2 domain-containing protein</fullName>
    </recommendedName>
</protein>
<keyword evidence="3" id="KW-1185">Reference proteome</keyword>
<accession>A0A5J6N2S6</accession>
<name>A0A5J6N2S6_9PROT</name>
<organism evidence="2 3">
    <name type="scientific">Hypericibacter adhaerens</name>
    <dbReference type="NCBI Taxonomy" id="2602016"/>
    <lineage>
        <taxon>Bacteria</taxon>
        <taxon>Pseudomonadati</taxon>
        <taxon>Pseudomonadota</taxon>
        <taxon>Alphaproteobacteria</taxon>
        <taxon>Rhodospirillales</taxon>
        <taxon>Dongiaceae</taxon>
        <taxon>Hypericibacter</taxon>
    </lineage>
</organism>
<proteinExistence type="predicted"/>
<reference evidence="2 3" key="1">
    <citation type="submission" date="2019-08" db="EMBL/GenBank/DDBJ databases">
        <title>Hyperibacter terrae gen. nov., sp. nov. and Hyperibacter viscosus sp. nov., two new members in the family Rhodospirillaceae isolated from the rhizosphere of Hypericum perforatum.</title>
        <authorList>
            <person name="Noviana Z."/>
        </authorList>
    </citation>
    <scope>NUCLEOTIDE SEQUENCE [LARGE SCALE GENOMIC DNA]</scope>
    <source>
        <strain evidence="2 3">R5959</strain>
    </source>
</reference>
<dbReference type="InterPro" id="IPR027417">
    <property type="entry name" value="P-loop_NTPase"/>
</dbReference>
<evidence type="ECO:0000313" key="3">
    <source>
        <dbReference type="Proteomes" id="UP000325797"/>
    </source>
</evidence>
<gene>
    <name evidence="2" type="ORF">FRZ61_31790</name>
</gene>
<dbReference type="Proteomes" id="UP000325797">
    <property type="component" value="Chromosome"/>
</dbReference>
<dbReference type="InterPro" id="IPR045528">
    <property type="entry name" value="DO-GTPase2"/>
</dbReference>
<evidence type="ECO:0000259" key="1">
    <source>
        <dbReference type="Pfam" id="PF19993"/>
    </source>
</evidence>
<dbReference type="Gene3D" id="3.40.50.300">
    <property type="entry name" value="P-loop containing nucleotide triphosphate hydrolases"/>
    <property type="match status" value="1"/>
</dbReference>
<evidence type="ECO:0000313" key="2">
    <source>
        <dbReference type="EMBL" id="QEX23243.1"/>
    </source>
</evidence>
<dbReference type="Pfam" id="PF19993">
    <property type="entry name" value="DO-GTPase2"/>
    <property type="match status" value="1"/>
</dbReference>
<feature type="domain" description="Double-GTPase 2" evidence="1">
    <location>
        <begin position="12"/>
        <end position="230"/>
    </location>
</feature>
<dbReference type="KEGG" id="hadh:FRZ61_31790"/>
<sequence length="262" mass="29190">MATLTHRTYGTVVGILGSPNAGKTAAIVSLYLLLATNKLSGYEFRDSQTLMALEQISRGARRWSEHNPPSEFTTHTELPSERLAGFIHLRIERIQDSKRADLLLPDLPGEWSEQLIDSNRVDRLEFLKGADAIWIMVDGLEMANDETRQHTRHRMAMLLERIAVFLSPRVPPITVVVTRRDKGVLPPHAFANLFDDASHRGISIRLIQIASFSEDDAVAPGSGLSELLDGLLVVEPVSIAFWPDATDHGGERQLLKFRSVHS</sequence>
<dbReference type="EMBL" id="CP042582">
    <property type="protein sequence ID" value="QEX23243.1"/>
    <property type="molecule type" value="Genomic_DNA"/>
</dbReference>
<dbReference type="SUPFAM" id="SSF52540">
    <property type="entry name" value="P-loop containing nucleoside triphosphate hydrolases"/>
    <property type="match status" value="1"/>
</dbReference>